<gene>
    <name evidence="2" type="ORF">GMARGA_LOCUS44158</name>
</gene>
<accession>A0ABN7XJF6</accession>
<evidence type="ECO:0000256" key="1">
    <source>
        <dbReference type="SAM" id="MobiDB-lite"/>
    </source>
</evidence>
<feature type="non-terminal residue" evidence="2">
    <location>
        <position position="49"/>
    </location>
</feature>
<comment type="caution">
    <text evidence="2">The sequence shown here is derived from an EMBL/GenBank/DDBJ whole genome shotgun (WGS) entry which is preliminary data.</text>
</comment>
<proteinExistence type="predicted"/>
<feature type="non-terminal residue" evidence="2">
    <location>
        <position position="1"/>
    </location>
</feature>
<dbReference type="Proteomes" id="UP000789901">
    <property type="component" value="Unassembled WGS sequence"/>
</dbReference>
<sequence length="49" mass="5515">HFNPKLNSSDEEPGNSDHEELYSTSNTTPNNQQSRLIDKVRANTAEAEQ</sequence>
<name>A0ABN7XJF6_GIGMA</name>
<evidence type="ECO:0000313" key="2">
    <source>
        <dbReference type="EMBL" id="CAG8855337.1"/>
    </source>
</evidence>
<feature type="compositionally biased region" description="Polar residues" evidence="1">
    <location>
        <begin position="22"/>
        <end position="35"/>
    </location>
</feature>
<reference evidence="2 3" key="1">
    <citation type="submission" date="2021-06" db="EMBL/GenBank/DDBJ databases">
        <authorList>
            <person name="Kallberg Y."/>
            <person name="Tangrot J."/>
            <person name="Rosling A."/>
        </authorList>
    </citation>
    <scope>NUCLEOTIDE SEQUENCE [LARGE SCALE GENOMIC DNA]</scope>
    <source>
        <strain evidence="2 3">120-4 pot B 10/14</strain>
    </source>
</reference>
<keyword evidence="3" id="KW-1185">Reference proteome</keyword>
<dbReference type="EMBL" id="CAJVQB010148321">
    <property type="protein sequence ID" value="CAG8855337.1"/>
    <property type="molecule type" value="Genomic_DNA"/>
</dbReference>
<protein>
    <submittedName>
        <fullName evidence="2">2916_t:CDS:1</fullName>
    </submittedName>
</protein>
<evidence type="ECO:0000313" key="3">
    <source>
        <dbReference type="Proteomes" id="UP000789901"/>
    </source>
</evidence>
<feature type="region of interest" description="Disordered" evidence="1">
    <location>
        <begin position="1"/>
        <end position="49"/>
    </location>
</feature>
<organism evidence="2 3">
    <name type="scientific">Gigaspora margarita</name>
    <dbReference type="NCBI Taxonomy" id="4874"/>
    <lineage>
        <taxon>Eukaryota</taxon>
        <taxon>Fungi</taxon>
        <taxon>Fungi incertae sedis</taxon>
        <taxon>Mucoromycota</taxon>
        <taxon>Glomeromycotina</taxon>
        <taxon>Glomeromycetes</taxon>
        <taxon>Diversisporales</taxon>
        <taxon>Gigasporaceae</taxon>
        <taxon>Gigaspora</taxon>
    </lineage>
</organism>